<dbReference type="Pfam" id="PF00717">
    <property type="entry name" value="Peptidase_S24"/>
    <property type="match status" value="1"/>
</dbReference>
<feature type="site" description="Cleavage; by autolysis" evidence="13">
    <location>
        <begin position="93"/>
        <end position="94"/>
    </location>
</feature>
<evidence type="ECO:0000256" key="10">
    <source>
        <dbReference type="ARBA" id="ARBA00023163"/>
    </source>
</evidence>
<evidence type="ECO:0000256" key="4">
    <source>
        <dbReference type="ARBA" id="ARBA00022705"/>
    </source>
</evidence>
<dbReference type="NCBIfam" id="TIGR00498">
    <property type="entry name" value="lexA"/>
    <property type="match status" value="1"/>
</dbReference>
<dbReference type="EMBL" id="CP064056">
    <property type="protein sequence ID" value="QPM74183.1"/>
    <property type="molecule type" value="Genomic_DNA"/>
</dbReference>
<accession>A0A7T1F8Q1</accession>
<dbReference type="CDD" id="cd06529">
    <property type="entry name" value="S24_LexA-like"/>
    <property type="match status" value="1"/>
</dbReference>
<keyword evidence="18" id="KW-1185">Reference proteome</keyword>
<protein>
    <recommendedName>
        <fullName evidence="13">LexA repressor</fullName>
        <ecNumber evidence="13">3.4.21.88</ecNumber>
    </recommendedName>
</protein>
<dbReference type="GO" id="GO:0045892">
    <property type="term" value="P:negative regulation of DNA-templated transcription"/>
    <property type="evidence" value="ECO:0007669"/>
    <property type="project" value="UniProtKB-UniRule"/>
</dbReference>
<keyword evidence="12 13" id="KW-0742">SOS response</keyword>
<organism evidence="17 18">
    <name type="scientific">Staphylococcus lloydii</name>
    <dbReference type="NCBI Taxonomy" id="2781774"/>
    <lineage>
        <taxon>Bacteria</taxon>
        <taxon>Bacillati</taxon>
        <taxon>Bacillota</taxon>
        <taxon>Bacilli</taxon>
        <taxon>Bacillales</taxon>
        <taxon>Staphylococcaceae</taxon>
        <taxon>Staphylococcus</taxon>
    </lineage>
</organism>
<comment type="function">
    <text evidence="13">Represses a number of genes involved in the response to DNA damage (SOS response), including recA and lexA. In the presence of single-stranded DNA, RecA interacts with LexA causing an autocatalytic cleavage which disrupts the DNA-binding part of LexA, leading to derepression of the SOS regulon and eventually DNA repair.</text>
</comment>
<dbReference type="Pfam" id="PF01726">
    <property type="entry name" value="LexA_DNA_bind"/>
    <property type="match status" value="1"/>
</dbReference>
<dbReference type="PANTHER" id="PTHR33516:SF2">
    <property type="entry name" value="LEXA REPRESSOR-RELATED"/>
    <property type="match status" value="1"/>
</dbReference>
<evidence type="ECO:0000256" key="9">
    <source>
        <dbReference type="ARBA" id="ARBA00023125"/>
    </source>
</evidence>
<feature type="domain" description="Peptidase S24/S26A/S26B/S26C" evidence="15">
    <location>
        <begin position="86"/>
        <end position="201"/>
    </location>
</feature>
<dbReference type="InterPro" id="IPR039418">
    <property type="entry name" value="LexA-like"/>
</dbReference>
<comment type="catalytic activity">
    <reaction evidence="13">
        <text>Hydrolysis of Ala-|-Gly bond in repressor LexA.</text>
        <dbReference type="EC" id="3.4.21.88"/>
    </reaction>
</comment>
<evidence type="ECO:0000256" key="3">
    <source>
        <dbReference type="ARBA" id="ARBA00022491"/>
    </source>
</evidence>
<dbReference type="InterPro" id="IPR006200">
    <property type="entry name" value="LexA"/>
</dbReference>
<name>A0A7T1F8Q1_9STAP</name>
<feature type="active site" description="For autocatalytic cleavage activity" evidence="13">
    <location>
        <position position="130"/>
    </location>
</feature>
<dbReference type="Proteomes" id="UP000594455">
    <property type="component" value="Chromosome"/>
</dbReference>
<dbReference type="Gene3D" id="1.10.10.10">
    <property type="entry name" value="Winged helix-like DNA-binding domain superfamily/Winged helix DNA-binding domain"/>
    <property type="match status" value="1"/>
</dbReference>
<dbReference type="Gene3D" id="2.10.109.10">
    <property type="entry name" value="Umud Fragment, subunit A"/>
    <property type="match status" value="1"/>
</dbReference>
<dbReference type="SUPFAM" id="SSF51306">
    <property type="entry name" value="LexA/Signal peptidase"/>
    <property type="match status" value="1"/>
</dbReference>
<evidence type="ECO:0000256" key="5">
    <source>
        <dbReference type="ARBA" id="ARBA00022763"/>
    </source>
</evidence>
<dbReference type="FunFam" id="1.10.10.10:FF:000009">
    <property type="entry name" value="LexA repressor"/>
    <property type="match status" value="1"/>
</dbReference>
<evidence type="ECO:0000259" key="16">
    <source>
        <dbReference type="Pfam" id="PF01726"/>
    </source>
</evidence>
<dbReference type="PRINTS" id="PR00726">
    <property type="entry name" value="LEXASERPTASE"/>
</dbReference>
<evidence type="ECO:0000313" key="17">
    <source>
        <dbReference type="EMBL" id="QPM74183.1"/>
    </source>
</evidence>
<evidence type="ECO:0000256" key="8">
    <source>
        <dbReference type="ARBA" id="ARBA00023015"/>
    </source>
</evidence>
<evidence type="ECO:0000256" key="11">
    <source>
        <dbReference type="ARBA" id="ARBA00023204"/>
    </source>
</evidence>
<dbReference type="InterPro" id="IPR006197">
    <property type="entry name" value="Peptidase_S24_LexA"/>
</dbReference>
<evidence type="ECO:0000313" key="18">
    <source>
        <dbReference type="Proteomes" id="UP000594455"/>
    </source>
</evidence>
<evidence type="ECO:0000256" key="6">
    <source>
        <dbReference type="ARBA" id="ARBA00022801"/>
    </source>
</evidence>
<evidence type="ECO:0000256" key="14">
    <source>
        <dbReference type="RuleBase" id="RU003991"/>
    </source>
</evidence>
<keyword evidence="6 13" id="KW-0378">Hydrolase</keyword>
<gene>
    <name evidence="13 17" type="primary">lexA</name>
    <name evidence="17" type="ORF">ISP08_07440</name>
</gene>
<proteinExistence type="inferred from homology"/>
<dbReference type="InterPro" id="IPR036388">
    <property type="entry name" value="WH-like_DNA-bd_sf"/>
</dbReference>
<dbReference type="FunFam" id="2.10.109.10:FF:000001">
    <property type="entry name" value="LexA repressor"/>
    <property type="match status" value="1"/>
</dbReference>
<keyword evidence="11 13" id="KW-0234">DNA repair</keyword>
<dbReference type="InterPro" id="IPR036390">
    <property type="entry name" value="WH_DNA-bd_sf"/>
</dbReference>
<keyword evidence="4 13" id="KW-0235">DNA replication</keyword>
<keyword evidence="10 13" id="KW-0804">Transcription</keyword>
<dbReference type="GO" id="GO:0006281">
    <property type="term" value="P:DNA repair"/>
    <property type="evidence" value="ECO:0007669"/>
    <property type="project" value="UniProtKB-UniRule"/>
</dbReference>
<dbReference type="GO" id="GO:0004252">
    <property type="term" value="F:serine-type endopeptidase activity"/>
    <property type="evidence" value="ECO:0007669"/>
    <property type="project" value="UniProtKB-UniRule"/>
</dbReference>
<dbReference type="InterPro" id="IPR011991">
    <property type="entry name" value="ArsR-like_HTH"/>
</dbReference>
<evidence type="ECO:0000256" key="2">
    <source>
        <dbReference type="ARBA" id="ARBA00011738"/>
    </source>
</evidence>
<dbReference type="GO" id="GO:0006260">
    <property type="term" value="P:DNA replication"/>
    <property type="evidence" value="ECO:0007669"/>
    <property type="project" value="UniProtKB-UniRule"/>
</dbReference>
<evidence type="ECO:0000256" key="12">
    <source>
        <dbReference type="ARBA" id="ARBA00023236"/>
    </source>
</evidence>
<dbReference type="InterPro" id="IPR036286">
    <property type="entry name" value="LexA/Signal_pep-like_sf"/>
</dbReference>
<dbReference type="PANTHER" id="PTHR33516">
    <property type="entry name" value="LEXA REPRESSOR"/>
    <property type="match status" value="1"/>
</dbReference>
<keyword evidence="7 13" id="KW-0068">Autocatalytic cleavage</keyword>
<evidence type="ECO:0000259" key="15">
    <source>
        <dbReference type="Pfam" id="PF00717"/>
    </source>
</evidence>
<comment type="similarity">
    <text evidence="1 13 14">Belongs to the peptidase S24 family.</text>
</comment>
<keyword evidence="9 13" id="KW-0238">DNA-binding</keyword>
<evidence type="ECO:0000256" key="13">
    <source>
        <dbReference type="HAMAP-Rule" id="MF_00015"/>
    </source>
</evidence>
<feature type="domain" description="LexA repressor DNA-binding" evidence="16">
    <location>
        <begin position="1"/>
        <end position="65"/>
    </location>
</feature>
<dbReference type="InterPro" id="IPR050077">
    <property type="entry name" value="LexA_repressor"/>
</dbReference>
<dbReference type="RefSeq" id="WP_195718207.1">
    <property type="nucleotide sequence ID" value="NZ_CP064056.1"/>
</dbReference>
<feature type="active site" description="For autocatalytic cleavage activity" evidence="13">
    <location>
        <position position="168"/>
    </location>
</feature>
<dbReference type="KEGG" id="sllo:ISP08_07440"/>
<dbReference type="GO" id="GO:0003677">
    <property type="term" value="F:DNA binding"/>
    <property type="evidence" value="ECO:0007669"/>
    <property type="project" value="UniProtKB-UniRule"/>
</dbReference>
<dbReference type="GO" id="GO:0006508">
    <property type="term" value="P:proteolysis"/>
    <property type="evidence" value="ECO:0007669"/>
    <property type="project" value="InterPro"/>
</dbReference>
<dbReference type="InterPro" id="IPR006199">
    <property type="entry name" value="LexA_DNA-bd_dom"/>
</dbReference>
<dbReference type="AlphaFoldDB" id="A0A7T1F8Q1"/>
<keyword evidence="5 13" id="KW-0227">DNA damage</keyword>
<dbReference type="InterPro" id="IPR015927">
    <property type="entry name" value="Peptidase_S24_S26A/B/C"/>
</dbReference>
<evidence type="ECO:0000256" key="7">
    <source>
        <dbReference type="ARBA" id="ARBA00022813"/>
    </source>
</evidence>
<dbReference type="GO" id="GO:0009432">
    <property type="term" value="P:SOS response"/>
    <property type="evidence" value="ECO:0007669"/>
    <property type="project" value="UniProtKB-UniRule"/>
</dbReference>
<dbReference type="SUPFAM" id="SSF46785">
    <property type="entry name" value="Winged helix' DNA-binding domain"/>
    <property type="match status" value="1"/>
</dbReference>
<evidence type="ECO:0000256" key="1">
    <source>
        <dbReference type="ARBA" id="ARBA00007484"/>
    </source>
</evidence>
<keyword evidence="8 13" id="KW-0805">Transcription regulation</keyword>
<dbReference type="HAMAP" id="MF_00015">
    <property type="entry name" value="LexA"/>
    <property type="match status" value="1"/>
</dbReference>
<dbReference type="CDD" id="cd00090">
    <property type="entry name" value="HTH_ARSR"/>
    <property type="match status" value="1"/>
</dbReference>
<keyword evidence="3 13" id="KW-0678">Repressor</keyword>
<feature type="DNA-binding region" description="H-T-H motif" evidence="13">
    <location>
        <begin position="28"/>
        <end position="48"/>
    </location>
</feature>
<sequence length="207" mass="23231">MRELTKRQTEIFDYIKQIVQSKGYPPSVREIGEAVGLASSSTVHGHLSRLEEKGYIRRDPTKPRAIEIVSELLGESVNTEETIHVPVIGKVTAGIPITAVENVEEYFPLPEHFTSTHNSDIFILNVVGDSMIEAGILDGDKVIVRSQTIAENGDIIVAMTEENEATVKRFYKEKTRYRLQPENSTMDPIYLEQVTVLGKVVGLFREM</sequence>
<reference evidence="17 18" key="1">
    <citation type="submission" date="2020-10" db="EMBL/GenBank/DDBJ databases">
        <title>Closed genome sequences of Staphylococcus lloydii sp. nov. and Staphylococcus durrellii sp. nov. Isolated from Captive Fruit Bats (Pteropus livingstonii).</title>
        <authorList>
            <person name="Fountain K."/>
        </authorList>
    </citation>
    <scope>NUCLEOTIDE SEQUENCE [LARGE SCALE GENOMIC DNA]</scope>
    <source>
        <strain evidence="17 18">23_2_7_LY</strain>
    </source>
</reference>
<comment type="subunit">
    <text evidence="2 13">Homodimer.</text>
</comment>
<dbReference type="EC" id="3.4.21.88" evidence="13"/>